<protein>
    <submittedName>
        <fullName evidence="1">Uncharacterized protein</fullName>
    </submittedName>
</protein>
<evidence type="ECO:0000313" key="1">
    <source>
        <dbReference type="EMBL" id="CAA9294048.1"/>
    </source>
</evidence>
<proteinExistence type="predicted"/>
<reference evidence="1" key="1">
    <citation type="submission" date="2020-02" db="EMBL/GenBank/DDBJ databases">
        <authorList>
            <person name="Meier V. D."/>
        </authorList>
    </citation>
    <scope>NUCLEOTIDE SEQUENCE</scope>
    <source>
        <strain evidence="1">AVDCRST_MAG68</strain>
    </source>
</reference>
<accession>A0A6J4K3L6</accession>
<dbReference type="AlphaFoldDB" id="A0A6J4K3L6"/>
<gene>
    <name evidence="1" type="ORF">AVDCRST_MAG68-1682</name>
</gene>
<organism evidence="1">
    <name type="scientific">uncultured Gemmatimonadota bacterium</name>
    <dbReference type="NCBI Taxonomy" id="203437"/>
    <lineage>
        <taxon>Bacteria</taxon>
        <taxon>Pseudomonadati</taxon>
        <taxon>Gemmatimonadota</taxon>
        <taxon>environmental samples</taxon>
    </lineage>
</organism>
<name>A0A6J4K3L6_9BACT</name>
<dbReference type="EMBL" id="CADCTW010000001">
    <property type="protein sequence ID" value="CAA9294048.1"/>
    <property type="molecule type" value="Genomic_DNA"/>
</dbReference>
<sequence>MPVFVHLAPERVLRSIRRKGIVPPRVRFGRRGVYALPVTHSFYISHQWLRELRRWGGGTIAGVYFRLPDDEPVEVGHYNRGRVLMTAAEAAGLLFEAEARDPARARAEDAASKAVQRGRVLPTSAEGYEVFIPRGIHPSEILRIKALPQVVGWRYRPGANGQPPCACICCERGQYGIRKLLGRVEEAEALDRPAKAVILGREDASFRRVERIRKLRRGE</sequence>